<organism evidence="1 2">
    <name type="scientific">Methylobacterium longum</name>
    <dbReference type="NCBI Taxonomy" id="767694"/>
    <lineage>
        <taxon>Bacteria</taxon>
        <taxon>Pseudomonadati</taxon>
        <taxon>Pseudomonadota</taxon>
        <taxon>Alphaproteobacteria</taxon>
        <taxon>Hyphomicrobiales</taxon>
        <taxon>Methylobacteriaceae</taxon>
        <taxon>Methylobacterium</taxon>
    </lineage>
</organism>
<reference evidence="2" key="1">
    <citation type="journal article" date="2019" name="Int. J. Syst. Evol. Microbiol.">
        <title>The Global Catalogue of Microorganisms (GCM) 10K type strain sequencing project: providing services to taxonomists for standard genome sequencing and annotation.</title>
        <authorList>
            <consortium name="The Broad Institute Genomics Platform"/>
            <consortium name="The Broad Institute Genome Sequencing Center for Infectious Disease"/>
            <person name="Wu L."/>
            <person name="Ma J."/>
        </authorList>
    </citation>
    <scope>NUCLEOTIDE SEQUENCE [LARGE SCALE GENOMIC DNA]</scope>
    <source>
        <strain evidence="2">CECT 7806</strain>
    </source>
</reference>
<evidence type="ECO:0000313" key="1">
    <source>
        <dbReference type="EMBL" id="MDN3570920.1"/>
    </source>
</evidence>
<evidence type="ECO:0000313" key="2">
    <source>
        <dbReference type="Proteomes" id="UP001244297"/>
    </source>
</evidence>
<accession>A0ABT8ANA9</accession>
<dbReference type="Proteomes" id="UP001244297">
    <property type="component" value="Unassembled WGS sequence"/>
</dbReference>
<dbReference type="RefSeq" id="WP_238289466.1">
    <property type="nucleotide sequence ID" value="NZ_BPQS01000015.1"/>
</dbReference>
<sequence>MRTTSRGFIGCLFLALLTGLLGIGLRHAVAVTPVDVAFRAVLRAYAAPEPSGTSNTGETSPP</sequence>
<dbReference type="EMBL" id="JAUFPT010000027">
    <property type="protein sequence ID" value="MDN3570920.1"/>
    <property type="molecule type" value="Genomic_DNA"/>
</dbReference>
<protein>
    <submittedName>
        <fullName evidence="1">Uncharacterized protein</fullName>
    </submittedName>
</protein>
<proteinExistence type="predicted"/>
<keyword evidence="2" id="KW-1185">Reference proteome</keyword>
<name>A0ABT8ANA9_9HYPH</name>
<gene>
    <name evidence="1" type="ORF">QWZ18_09810</name>
</gene>
<comment type="caution">
    <text evidence="1">The sequence shown here is derived from an EMBL/GenBank/DDBJ whole genome shotgun (WGS) entry which is preliminary data.</text>
</comment>